<keyword evidence="3" id="KW-1185">Reference proteome</keyword>
<keyword evidence="1" id="KW-0732">Signal</keyword>
<evidence type="ECO:0000313" key="2">
    <source>
        <dbReference type="EMBL" id="CAG73676.1"/>
    </source>
</evidence>
<protein>
    <submittedName>
        <fullName evidence="2">Lipoprotein</fullName>
    </submittedName>
</protein>
<dbReference type="AlphaFoldDB" id="Q6D957"/>
<dbReference type="STRING" id="218491.ECA0762"/>
<proteinExistence type="predicted"/>
<feature type="chain" id="PRO_5004272117" evidence="1">
    <location>
        <begin position="20"/>
        <end position="107"/>
    </location>
</feature>
<dbReference type="PROSITE" id="PS51257">
    <property type="entry name" value="PROKAR_LIPOPROTEIN"/>
    <property type="match status" value="1"/>
</dbReference>
<dbReference type="PATRIC" id="fig|218491.5.peg.760"/>
<feature type="signal peptide" evidence="1">
    <location>
        <begin position="1"/>
        <end position="19"/>
    </location>
</feature>
<dbReference type="KEGG" id="eca:ECA0762"/>
<dbReference type="HOGENOM" id="CLU_160560_0_0_6"/>
<dbReference type="eggNOG" id="ENOG50332D9">
    <property type="taxonomic scope" value="Bacteria"/>
</dbReference>
<keyword evidence="2" id="KW-0449">Lipoprotein</keyword>
<dbReference type="GeneID" id="57207492"/>
<dbReference type="RefSeq" id="WP_011092369.1">
    <property type="nucleotide sequence ID" value="NC_004547.2"/>
</dbReference>
<name>Q6D957_PECAS</name>
<dbReference type="Proteomes" id="UP000007966">
    <property type="component" value="Chromosome"/>
</dbReference>
<gene>
    <name evidence="2" type="ordered locus">ECA0762</name>
</gene>
<sequence>MKILLITVAGLLLAGCAQTGTEKYAKNLGGKCDVPQYYDIDFSRFDETAQQIAHATGCGITTDTSLTGAIKPHPVKGYLTRREAVFMAIQGTSLKVTKQEADTVSVE</sequence>
<dbReference type="EMBL" id="BX950851">
    <property type="protein sequence ID" value="CAG73676.1"/>
    <property type="molecule type" value="Genomic_DNA"/>
</dbReference>
<evidence type="ECO:0000313" key="3">
    <source>
        <dbReference type="Proteomes" id="UP000007966"/>
    </source>
</evidence>
<reference evidence="2" key="1">
    <citation type="submission" date="2004-02" db="EMBL/GenBank/DDBJ databases">
        <title>The genome sequence of the enterobacterial phytopathogen Erwinia carotovora subsp. atroseptica SCRI1043 and functional genomic identification of novel virulence factors.</title>
        <authorList>
            <person name="Bell K.S."/>
            <person name="Sebaihia M."/>
            <person name="Pritchard L."/>
            <person name="Holden M."/>
            <person name="Hyman L.J."/>
            <person name="Holeva M.C."/>
            <person name="Thomson N.R."/>
            <person name="Bentley S.D."/>
            <person name="Churcher C."/>
            <person name="Mungall K."/>
            <person name="Atkin R."/>
            <person name="Bason N."/>
            <person name="Brooks K."/>
            <person name="Chillingworth T."/>
            <person name="Clark K."/>
            <person name="Doggett J."/>
            <person name="Fraser A."/>
            <person name="Hance Z."/>
            <person name="Hauser H."/>
            <person name="Jagels K."/>
            <person name="Moule S."/>
            <person name="Norbertczak H."/>
            <person name="Ormond D."/>
            <person name="Price C."/>
            <person name="Quail M.A."/>
            <person name="Sanders M."/>
            <person name="Walker D."/>
            <person name="Whitehead S."/>
            <person name="Salmond G.P.C."/>
            <person name="Birch P.R.J."/>
            <person name="Barrell B.G."/>
            <person name="Parkhill J."/>
            <person name="Toth I.K."/>
        </authorList>
    </citation>
    <scope>NUCLEOTIDE SEQUENCE</scope>
    <source>
        <strain evidence="2">SCRI1043</strain>
    </source>
</reference>
<dbReference type="Gene3D" id="3.55.50.30">
    <property type="match status" value="1"/>
</dbReference>
<organism evidence="2 3">
    <name type="scientific">Pectobacterium atrosepticum (strain SCRI 1043 / ATCC BAA-672)</name>
    <name type="common">Erwinia carotovora subsp. atroseptica</name>
    <dbReference type="NCBI Taxonomy" id="218491"/>
    <lineage>
        <taxon>Bacteria</taxon>
        <taxon>Pseudomonadati</taxon>
        <taxon>Pseudomonadota</taxon>
        <taxon>Gammaproteobacteria</taxon>
        <taxon>Enterobacterales</taxon>
        <taxon>Pectobacteriaceae</taxon>
        <taxon>Pectobacterium</taxon>
    </lineage>
</organism>
<evidence type="ECO:0000256" key="1">
    <source>
        <dbReference type="SAM" id="SignalP"/>
    </source>
</evidence>
<accession>Q6D957</accession>
<dbReference type="OrthoDB" id="886764at2"/>